<dbReference type="OrthoDB" id="9789668at2"/>
<feature type="domain" description="UspA" evidence="2">
    <location>
        <begin position="22"/>
        <end position="152"/>
    </location>
</feature>
<dbReference type="SUPFAM" id="SSF52402">
    <property type="entry name" value="Adenine nucleotide alpha hydrolases-like"/>
    <property type="match status" value="1"/>
</dbReference>
<evidence type="ECO:0000256" key="1">
    <source>
        <dbReference type="ARBA" id="ARBA00008791"/>
    </source>
</evidence>
<dbReference type="Gene3D" id="3.40.50.12370">
    <property type="match status" value="1"/>
</dbReference>
<protein>
    <submittedName>
        <fullName evidence="3">Universal stress protein</fullName>
    </submittedName>
</protein>
<accession>A0A4Q1CCD9</accession>
<comment type="similarity">
    <text evidence="1">Belongs to the universal stress protein A family.</text>
</comment>
<comment type="caution">
    <text evidence="3">The sequence shown here is derived from an EMBL/GenBank/DDBJ whole genome shotgun (WGS) entry which is preliminary data.</text>
</comment>
<dbReference type="PANTHER" id="PTHR46268:SF6">
    <property type="entry name" value="UNIVERSAL STRESS PROTEIN UP12"/>
    <property type="match status" value="1"/>
</dbReference>
<keyword evidence="4" id="KW-1185">Reference proteome</keyword>
<dbReference type="InterPro" id="IPR006015">
    <property type="entry name" value="Universal_stress_UspA"/>
</dbReference>
<evidence type="ECO:0000259" key="2">
    <source>
        <dbReference type="Pfam" id="PF00582"/>
    </source>
</evidence>
<reference evidence="3 4" key="1">
    <citation type="submission" date="2019-01" db="EMBL/GenBank/DDBJ databases">
        <title>Lacunisphaera sp. strain TWA-58.</title>
        <authorList>
            <person name="Chen W.-M."/>
        </authorList>
    </citation>
    <scope>NUCLEOTIDE SEQUENCE [LARGE SCALE GENOMIC DNA]</scope>
    <source>
        <strain evidence="3 4">TWA-58</strain>
    </source>
</reference>
<gene>
    <name evidence="3" type="ORF">ESB00_13255</name>
</gene>
<name>A0A4Q1CCD9_9BACT</name>
<dbReference type="Pfam" id="PF00582">
    <property type="entry name" value="Usp"/>
    <property type="match status" value="1"/>
</dbReference>
<proteinExistence type="inferred from homology"/>
<dbReference type="Proteomes" id="UP000290218">
    <property type="component" value="Unassembled WGS sequence"/>
</dbReference>
<evidence type="ECO:0000313" key="4">
    <source>
        <dbReference type="Proteomes" id="UP000290218"/>
    </source>
</evidence>
<dbReference type="EMBL" id="SDHX01000001">
    <property type="protein sequence ID" value="RXK56793.1"/>
    <property type="molecule type" value="Genomic_DNA"/>
</dbReference>
<dbReference type="AlphaFoldDB" id="A0A4Q1CCD9"/>
<sequence length="154" mass="16793">MSAAKTTSVLGGVRASYPRLLRILVPLDFSGKSRQALRYAVPLAQKFSARIHLVHVLPDPGKTPKDEVTRQRTVALKRLGEMSLSLLPPRVRAENAVLTGKPAEQILALAGQQTIDLIVLTTKGRSGLKRVLVGSTAEEIMRHAPCPVMSVRRQ</sequence>
<organism evidence="3 4">
    <name type="scientific">Oleiharenicola lentus</name>
    <dbReference type="NCBI Taxonomy" id="2508720"/>
    <lineage>
        <taxon>Bacteria</taxon>
        <taxon>Pseudomonadati</taxon>
        <taxon>Verrucomicrobiota</taxon>
        <taxon>Opitutia</taxon>
        <taxon>Opitutales</taxon>
        <taxon>Opitutaceae</taxon>
        <taxon>Oleiharenicola</taxon>
    </lineage>
</organism>
<dbReference type="CDD" id="cd00293">
    <property type="entry name" value="USP-like"/>
    <property type="match status" value="1"/>
</dbReference>
<dbReference type="RefSeq" id="WP_129048158.1">
    <property type="nucleotide sequence ID" value="NZ_SDHX01000001.1"/>
</dbReference>
<dbReference type="PANTHER" id="PTHR46268">
    <property type="entry name" value="STRESS RESPONSE PROTEIN NHAX"/>
    <property type="match status" value="1"/>
</dbReference>
<dbReference type="PRINTS" id="PR01438">
    <property type="entry name" value="UNVRSLSTRESS"/>
</dbReference>
<dbReference type="InterPro" id="IPR006016">
    <property type="entry name" value="UspA"/>
</dbReference>
<evidence type="ECO:0000313" key="3">
    <source>
        <dbReference type="EMBL" id="RXK56793.1"/>
    </source>
</evidence>